<evidence type="ECO:0000313" key="2">
    <source>
        <dbReference type="Proteomes" id="UP000054630"/>
    </source>
</evidence>
<keyword evidence="2" id="KW-1185">Reference proteome</keyword>
<proteinExistence type="predicted"/>
<protein>
    <submittedName>
        <fullName evidence="1">Uncharacterized protein</fullName>
    </submittedName>
</protein>
<organism evidence="1 2">
    <name type="scientific">Trichinella nelsoni</name>
    <dbReference type="NCBI Taxonomy" id="6336"/>
    <lineage>
        <taxon>Eukaryota</taxon>
        <taxon>Metazoa</taxon>
        <taxon>Ecdysozoa</taxon>
        <taxon>Nematoda</taxon>
        <taxon>Enoplea</taxon>
        <taxon>Dorylaimia</taxon>
        <taxon>Trichinellida</taxon>
        <taxon>Trichinellidae</taxon>
        <taxon>Trichinella</taxon>
    </lineage>
</organism>
<comment type="caution">
    <text evidence="1">The sequence shown here is derived from an EMBL/GenBank/DDBJ whole genome shotgun (WGS) entry which is preliminary data.</text>
</comment>
<sequence>MSENFLKSENQLAEMKYMLAIAKVIFERPYFNNR</sequence>
<evidence type="ECO:0000313" key="1">
    <source>
        <dbReference type="EMBL" id="KRX11645.1"/>
    </source>
</evidence>
<accession>A0A0V0RAX3</accession>
<reference evidence="1 2" key="1">
    <citation type="submission" date="2015-01" db="EMBL/GenBank/DDBJ databases">
        <title>Evolution of Trichinella species and genotypes.</title>
        <authorList>
            <person name="Korhonen P.K."/>
            <person name="Edoardo P."/>
            <person name="Giuseppe L.R."/>
            <person name="Gasser R.B."/>
        </authorList>
    </citation>
    <scope>NUCLEOTIDE SEQUENCE [LARGE SCALE GENOMIC DNA]</scope>
    <source>
        <strain evidence="1">ISS37</strain>
    </source>
</reference>
<dbReference type="EMBL" id="JYDL01001719">
    <property type="protein sequence ID" value="KRX11645.1"/>
    <property type="molecule type" value="Genomic_DNA"/>
</dbReference>
<gene>
    <name evidence="1" type="ORF">T07_6761</name>
</gene>
<dbReference type="AlphaFoldDB" id="A0A0V0RAX3"/>
<name>A0A0V0RAX3_9BILA</name>
<dbReference type="Proteomes" id="UP000054630">
    <property type="component" value="Unassembled WGS sequence"/>
</dbReference>